<keyword evidence="3" id="KW-0805">Transcription regulation</keyword>
<dbReference type="SMART" id="SM00717">
    <property type="entry name" value="SANT"/>
    <property type="match status" value="2"/>
</dbReference>
<feature type="region of interest" description="Disordered" evidence="7">
    <location>
        <begin position="208"/>
        <end position="268"/>
    </location>
</feature>
<evidence type="ECO:0000259" key="9">
    <source>
        <dbReference type="PROSITE" id="PS51294"/>
    </source>
</evidence>
<dbReference type="AlphaFoldDB" id="A0ABD3J6E1"/>
<evidence type="ECO:0000256" key="4">
    <source>
        <dbReference type="ARBA" id="ARBA00023125"/>
    </source>
</evidence>
<dbReference type="Proteomes" id="UP001634007">
    <property type="component" value="Unassembled WGS sequence"/>
</dbReference>
<dbReference type="InterPro" id="IPR050560">
    <property type="entry name" value="MYB_TF"/>
</dbReference>
<feature type="compositionally biased region" description="Basic and acidic residues" evidence="7">
    <location>
        <begin position="246"/>
        <end position="256"/>
    </location>
</feature>
<dbReference type="SUPFAM" id="SSF46689">
    <property type="entry name" value="Homeodomain-like"/>
    <property type="match status" value="1"/>
</dbReference>
<dbReference type="PANTHER" id="PTHR45614">
    <property type="entry name" value="MYB PROTEIN-RELATED"/>
    <property type="match status" value="1"/>
</dbReference>
<gene>
    <name evidence="10" type="ORF">ACJRO7_035308</name>
</gene>
<feature type="compositionally biased region" description="Pro residues" evidence="7">
    <location>
        <begin position="385"/>
        <end position="395"/>
    </location>
</feature>
<feature type="domain" description="Myb-like" evidence="8">
    <location>
        <begin position="263"/>
        <end position="314"/>
    </location>
</feature>
<dbReference type="Gene3D" id="1.10.10.60">
    <property type="entry name" value="Homeodomain-like"/>
    <property type="match status" value="2"/>
</dbReference>
<dbReference type="PROSITE" id="PS50090">
    <property type="entry name" value="MYB_LIKE"/>
    <property type="match status" value="2"/>
</dbReference>
<feature type="region of interest" description="Disordered" evidence="7">
    <location>
        <begin position="381"/>
        <end position="406"/>
    </location>
</feature>
<comment type="subcellular location">
    <subcellularLocation>
        <location evidence="1">Nucleus</location>
    </subcellularLocation>
</comment>
<evidence type="ECO:0000256" key="5">
    <source>
        <dbReference type="ARBA" id="ARBA00023163"/>
    </source>
</evidence>
<keyword evidence="2" id="KW-0677">Repeat</keyword>
<feature type="region of interest" description="Disordered" evidence="7">
    <location>
        <begin position="427"/>
        <end position="448"/>
    </location>
</feature>
<evidence type="ECO:0000256" key="2">
    <source>
        <dbReference type="ARBA" id="ARBA00022737"/>
    </source>
</evidence>
<feature type="domain" description="HTH myb-type" evidence="9">
    <location>
        <begin position="319"/>
        <end position="360"/>
    </location>
</feature>
<keyword evidence="5" id="KW-0804">Transcription</keyword>
<keyword evidence="4" id="KW-0238">DNA-binding</keyword>
<dbReference type="PROSITE" id="PS51294">
    <property type="entry name" value="HTH_MYB"/>
    <property type="match status" value="2"/>
</dbReference>
<sequence>MALSWAPSFPLLKSPNSHTEFTHSQSQNQHPPSLSLSLSLSLSRSLPPSLLELNLGFSLDLKTPPPPPLNVKGFFYNLLHSRSPDILDDDHAFTIEGSSSNPFSRVVWTPQLEPSFPHPCPDPNPAARLPREFDLCAPLLPPTPPPPSMETSPESSDGIAAHGQLEFKSLFHYGPVDQRPYHDPVTEDRQVVPLLDLNDLGSLNERLGEEAGVSSDHQWGRERDDGRHDRRKREVATGLPQQQSKQKTEKNKKENDKDEADEEPLVVKGQWTPTEDRRLMMLVETHGMKRWSQIAQMMKGRVGKQCRERWHNHLSIEEDKILIQAHKQIGNKWAEIAKRLPGRTENSIKNHWNATKRRQFTKRMLLPDSNNSNLLQNYIRSVTTPSPPKWSPPARGPDHCHHNTKKQSLSLSKAAISHGLDMQPKAANCPQQVPDHHHRPPPPLAQRPASNYFRYLMVDGNGNLGLYQVKDHHYPQVLSEGGGNGGGGRRDNDRELDLEMRLGMDGDRCRHYRHQHHSDHHRREIKELDLLEMMGRQSG</sequence>
<organism evidence="10 11">
    <name type="scientific">Eucalyptus globulus</name>
    <name type="common">Tasmanian blue gum</name>
    <dbReference type="NCBI Taxonomy" id="34317"/>
    <lineage>
        <taxon>Eukaryota</taxon>
        <taxon>Viridiplantae</taxon>
        <taxon>Streptophyta</taxon>
        <taxon>Embryophyta</taxon>
        <taxon>Tracheophyta</taxon>
        <taxon>Spermatophyta</taxon>
        <taxon>Magnoliopsida</taxon>
        <taxon>eudicotyledons</taxon>
        <taxon>Gunneridae</taxon>
        <taxon>Pentapetalae</taxon>
        <taxon>rosids</taxon>
        <taxon>malvids</taxon>
        <taxon>Myrtales</taxon>
        <taxon>Myrtaceae</taxon>
        <taxon>Myrtoideae</taxon>
        <taxon>Eucalypteae</taxon>
        <taxon>Eucalyptus</taxon>
    </lineage>
</organism>
<dbReference type="PANTHER" id="PTHR45614:SF285">
    <property type="entry name" value="TRANSCRIPTION FACTOR MYB98"/>
    <property type="match status" value="1"/>
</dbReference>
<dbReference type="GO" id="GO:0005634">
    <property type="term" value="C:nucleus"/>
    <property type="evidence" value="ECO:0007669"/>
    <property type="project" value="UniProtKB-SubCell"/>
</dbReference>
<dbReference type="FunFam" id="1.10.10.60:FF:000010">
    <property type="entry name" value="Transcriptional activator Myb isoform A"/>
    <property type="match status" value="1"/>
</dbReference>
<proteinExistence type="predicted"/>
<evidence type="ECO:0000256" key="7">
    <source>
        <dbReference type="SAM" id="MobiDB-lite"/>
    </source>
</evidence>
<keyword evidence="11" id="KW-1185">Reference proteome</keyword>
<evidence type="ECO:0000259" key="8">
    <source>
        <dbReference type="PROSITE" id="PS50090"/>
    </source>
</evidence>
<dbReference type="EMBL" id="JBJKBG010000009">
    <property type="protein sequence ID" value="KAL3723107.1"/>
    <property type="molecule type" value="Genomic_DNA"/>
</dbReference>
<dbReference type="InterPro" id="IPR001005">
    <property type="entry name" value="SANT/Myb"/>
</dbReference>
<evidence type="ECO:0000313" key="11">
    <source>
        <dbReference type="Proteomes" id="UP001634007"/>
    </source>
</evidence>
<evidence type="ECO:0000313" key="10">
    <source>
        <dbReference type="EMBL" id="KAL3723107.1"/>
    </source>
</evidence>
<keyword evidence="6" id="KW-0539">Nucleus</keyword>
<dbReference type="InterPro" id="IPR009057">
    <property type="entry name" value="Homeodomain-like_sf"/>
</dbReference>
<feature type="domain" description="HTH myb-type" evidence="9">
    <location>
        <begin position="263"/>
        <end position="318"/>
    </location>
</feature>
<accession>A0ABD3J6E1</accession>
<evidence type="ECO:0000256" key="6">
    <source>
        <dbReference type="ARBA" id="ARBA00023242"/>
    </source>
</evidence>
<reference evidence="10 11" key="1">
    <citation type="submission" date="2024-11" db="EMBL/GenBank/DDBJ databases">
        <title>Chromosome-level genome assembly of Eucalyptus globulus Labill. provides insights into its genome evolution.</title>
        <authorList>
            <person name="Li X."/>
        </authorList>
    </citation>
    <scope>NUCLEOTIDE SEQUENCE [LARGE SCALE GENOMIC DNA]</scope>
    <source>
        <strain evidence="10">CL2024</strain>
        <tissue evidence="10">Fresh tender leaves</tissue>
    </source>
</reference>
<feature type="compositionally biased region" description="Basic and acidic residues" evidence="7">
    <location>
        <begin position="218"/>
        <end position="235"/>
    </location>
</feature>
<protein>
    <submittedName>
        <fullName evidence="10">Uncharacterized protein</fullName>
    </submittedName>
</protein>
<comment type="caution">
    <text evidence="10">The sequence shown here is derived from an EMBL/GenBank/DDBJ whole genome shotgun (WGS) entry which is preliminary data.</text>
</comment>
<feature type="domain" description="Myb-like" evidence="8">
    <location>
        <begin position="315"/>
        <end position="356"/>
    </location>
</feature>
<evidence type="ECO:0000256" key="3">
    <source>
        <dbReference type="ARBA" id="ARBA00023015"/>
    </source>
</evidence>
<dbReference type="CDD" id="cd00167">
    <property type="entry name" value="SANT"/>
    <property type="match status" value="2"/>
</dbReference>
<dbReference type="InterPro" id="IPR017930">
    <property type="entry name" value="Myb_dom"/>
</dbReference>
<name>A0ABD3J6E1_EUCGL</name>
<dbReference type="GO" id="GO:0003677">
    <property type="term" value="F:DNA binding"/>
    <property type="evidence" value="ECO:0007669"/>
    <property type="project" value="UniProtKB-KW"/>
</dbReference>
<evidence type="ECO:0000256" key="1">
    <source>
        <dbReference type="ARBA" id="ARBA00004123"/>
    </source>
</evidence>
<dbReference type="Pfam" id="PF00249">
    <property type="entry name" value="Myb_DNA-binding"/>
    <property type="match status" value="2"/>
</dbReference>